<evidence type="ECO:0000256" key="7">
    <source>
        <dbReference type="ARBA" id="ARBA00023128"/>
    </source>
</evidence>
<gene>
    <name evidence="14" type="ORF">WJX81_002270</name>
</gene>
<dbReference type="FunFam" id="2.40.50.100:FF:000013">
    <property type="entry name" value="Dihydrolipoamide acetyltransferase component of pyruvate dehydrogenase complex"/>
    <property type="match status" value="1"/>
</dbReference>
<keyword evidence="7" id="KW-0496">Mitochondrion</keyword>
<evidence type="ECO:0000256" key="1">
    <source>
        <dbReference type="ARBA" id="ARBA00001938"/>
    </source>
</evidence>
<dbReference type="Pfam" id="PF02817">
    <property type="entry name" value="E3_binding"/>
    <property type="match status" value="1"/>
</dbReference>
<comment type="cofactor">
    <cofactor evidence="1 10">
        <name>(R)-lipoate</name>
        <dbReference type="ChEBI" id="CHEBI:83088"/>
    </cofactor>
</comment>
<feature type="domain" description="Lipoyl-binding" evidence="12">
    <location>
        <begin position="1"/>
        <end position="69"/>
    </location>
</feature>
<dbReference type="SUPFAM" id="SSF51230">
    <property type="entry name" value="Single hybrid motif"/>
    <property type="match status" value="1"/>
</dbReference>
<dbReference type="Gene3D" id="2.40.50.100">
    <property type="match status" value="1"/>
</dbReference>
<dbReference type="EC" id="2.3.1.-" evidence="10"/>
<evidence type="ECO:0000256" key="10">
    <source>
        <dbReference type="RuleBase" id="RU003423"/>
    </source>
</evidence>
<evidence type="ECO:0000259" key="13">
    <source>
        <dbReference type="PROSITE" id="PS51826"/>
    </source>
</evidence>
<evidence type="ECO:0000313" key="15">
    <source>
        <dbReference type="Proteomes" id="UP001445335"/>
    </source>
</evidence>
<dbReference type="SUPFAM" id="SSF52777">
    <property type="entry name" value="CoA-dependent acyltransferases"/>
    <property type="match status" value="1"/>
</dbReference>
<protein>
    <recommendedName>
        <fullName evidence="10">Dihydrolipoamide acetyltransferase component of pyruvate dehydrogenase complex</fullName>
        <ecNumber evidence="10">2.3.1.-</ecNumber>
    </recommendedName>
</protein>
<dbReference type="FunFam" id="3.30.559.10:FF:000007">
    <property type="entry name" value="Dihydrolipoamide acetyltransferase component of pyruvate dehydrogenase complex"/>
    <property type="match status" value="1"/>
</dbReference>
<evidence type="ECO:0000256" key="4">
    <source>
        <dbReference type="ARBA" id="ARBA00022679"/>
    </source>
</evidence>
<dbReference type="CDD" id="cd06849">
    <property type="entry name" value="lipoyl_domain"/>
    <property type="match status" value="1"/>
</dbReference>
<proteinExistence type="inferred from homology"/>
<comment type="similarity">
    <text evidence="3 10">Belongs to the 2-oxoacid dehydrogenase family.</text>
</comment>
<dbReference type="PANTHER" id="PTHR43178:SF14">
    <property type="entry name" value="LIPOAMIDE ACYLTRANSFERASE COMPONENT OF BRANCHED-CHAIN ALPHA-KETO ACID DEHYDROGENASE COMPLEX, MITOCHONDRIAL"/>
    <property type="match status" value="1"/>
</dbReference>
<dbReference type="EMBL" id="JALJOU010000059">
    <property type="protein sequence ID" value="KAK9827299.1"/>
    <property type="molecule type" value="Genomic_DNA"/>
</dbReference>
<dbReference type="Gene3D" id="3.30.559.10">
    <property type="entry name" value="Chloramphenicol acetyltransferase-like domain"/>
    <property type="match status" value="1"/>
</dbReference>
<dbReference type="PROSITE" id="PS50968">
    <property type="entry name" value="BIOTINYL_LIPOYL"/>
    <property type="match status" value="1"/>
</dbReference>
<dbReference type="GO" id="GO:0031405">
    <property type="term" value="F:lipoic acid binding"/>
    <property type="evidence" value="ECO:0007669"/>
    <property type="project" value="TreeGrafter"/>
</dbReference>
<reference evidence="14 15" key="1">
    <citation type="journal article" date="2024" name="Nat. Commun.">
        <title>Phylogenomics reveals the evolutionary origins of lichenization in chlorophyte algae.</title>
        <authorList>
            <person name="Puginier C."/>
            <person name="Libourel C."/>
            <person name="Otte J."/>
            <person name="Skaloud P."/>
            <person name="Haon M."/>
            <person name="Grisel S."/>
            <person name="Petersen M."/>
            <person name="Berrin J.G."/>
            <person name="Delaux P.M."/>
            <person name="Dal Grande F."/>
            <person name="Keller J."/>
        </authorList>
    </citation>
    <scope>NUCLEOTIDE SEQUENCE [LARGE SCALE GENOMIC DNA]</scope>
    <source>
        <strain evidence="14 15">SAG 245.80</strain>
    </source>
</reference>
<name>A0AAW1R0F6_9CHLO</name>
<dbReference type="InterPro" id="IPR036625">
    <property type="entry name" value="E3-bd_dom_sf"/>
</dbReference>
<comment type="subcellular location">
    <subcellularLocation>
        <location evidence="2">Mitochondrion matrix</location>
    </subcellularLocation>
</comment>
<comment type="caution">
    <text evidence="14">The sequence shown here is derived from an EMBL/GenBank/DDBJ whole genome shotgun (WGS) entry which is preliminary data.</text>
</comment>
<evidence type="ECO:0000256" key="11">
    <source>
        <dbReference type="SAM" id="MobiDB-lite"/>
    </source>
</evidence>
<keyword evidence="4 10" id="KW-0808">Transferase</keyword>
<dbReference type="GO" id="GO:0005759">
    <property type="term" value="C:mitochondrial matrix"/>
    <property type="evidence" value="ECO:0007669"/>
    <property type="project" value="UniProtKB-SubCell"/>
</dbReference>
<evidence type="ECO:0000313" key="14">
    <source>
        <dbReference type="EMBL" id="KAK9827299.1"/>
    </source>
</evidence>
<dbReference type="InterPro" id="IPR011053">
    <property type="entry name" value="Single_hybrid_motif"/>
</dbReference>
<keyword evidence="8 10" id="KW-0012">Acyltransferase</keyword>
<dbReference type="AlphaFoldDB" id="A0AAW1R0F6"/>
<dbReference type="PROSITE" id="PS51826">
    <property type="entry name" value="PSBD"/>
    <property type="match status" value="1"/>
</dbReference>
<feature type="domain" description="Peripheral subunit-binding (PSBD)" evidence="13">
    <location>
        <begin position="113"/>
        <end position="150"/>
    </location>
</feature>
<dbReference type="InterPro" id="IPR001078">
    <property type="entry name" value="2-oxoacid_DH_actylTfrase"/>
</dbReference>
<evidence type="ECO:0000256" key="8">
    <source>
        <dbReference type="ARBA" id="ARBA00023315"/>
    </source>
</evidence>
<dbReference type="SUPFAM" id="SSF47005">
    <property type="entry name" value="Peripheral subunit-binding domain of 2-oxo acid dehydrogenase complex"/>
    <property type="match status" value="1"/>
</dbReference>
<dbReference type="Proteomes" id="UP001445335">
    <property type="component" value="Unassembled WGS sequence"/>
</dbReference>
<dbReference type="Pfam" id="PF00198">
    <property type="entry name" value="2-oxoacid_dh"/>
    <property type="match status" value="1"/>
</dbReference>
<accession>A0AAW1R0F6</accession>
<organism evidence="14 15">
    <name type="scientific">Elliptochloris bilobata</name>
    <dbReference type="NCBI Taxonomy" id="381761"/>
    <lineage>
        <taxon>Eukaryota</taxon>
        <taxon>Viridiplantae</taxon>
        <taxon>Chlorophyta</taxon>
        <taxon>core chlorophytes</taxon>
        <taxon>Trebouxiophyceae</taxon>
        <taxon>Trebouxiophyceae incertae sedis</taxon>
        <taxon>Elliptochloris clade</taxon>
        <taxon>Elliptochloris</taxon>
    </lineage>
</organism>
<sequence>MTGEGIKECELIEWHIKEGDVVAEFDRICEVQSDKAAVEITSRYAGTVRRLCHEPGAMVQVGEALLEVEVADEPEEEEDAAAASALGPMPPVQQLAPAEQAVKREQAGLAATLASPAVRRVAREHGVDLASVQGTGPSGRIYKEDVLRLVEAASEEVPGPSLQHKLPEQRAEQLSRPAPSAAGLPAAAEDVIIPLRGYARTMVRSMTAAGAVPHFHYCDELDAGPLLAARALLASDPALGGARLTFLPFVLKALTVALAEFPVLNSSLSADGKALLQHAAHNIGVAMATPTGLVVPNVKAVQGRSVAGVAAELARLQAAAAAGRLGPEDLAGGTLTVSNIGAIGGTYASPLVNPPEVAIVALGRVREVVRPAPGGGFMTASVLAASWGADHRVVDGATLARFSNVWKALLEEPRRLLLHLR</sequence>
<keyword evidence="6" id="KW-0809">Transit peptide</keyword>
<evidence type="ECO:0000256" key="9">
    <source>
        <dbReference type="ARBA" id="ARBA00051775"/>
    </source>
</evidence>
<dbReference type="InterPro" id="IPR003016">
    <property type="entry name" value="2-oxoA_DH_lipoyl-BS"/>
</dbReference>
<evidence type="ECO:0000259" key="12">
    <source>
        <dbReference type="PROSITE" id="PS50968"/>
    </source>
</evidence>
<evidence type="ECO:0000256" key="3">
    <source>
        <dbReference type="ARBA" id="ARBA00007317"/>
    </source>
</evidence>
<dbReference type="FunFam" id="4.10.320.10:FF:000002">
    <property type="entry name" value="Dihydrolipoamide acetyltransferase component of pyruvate dehydrogenase complex"/>
    <property type="match status" value="1"/>
</dbReference>
<dbReference type="GO" id="GO:0005829">
    <property type="term" value="C:cytosol"/>
    <property type="evidence" value="ECO:0007669"/>
    <property type="project" value="UniProtKB-ARBA"/>
</dbReference>
<dbReference type="Gene3D" id="4.10.320.10">
    <property type="entry name" value="E3-binding domain"/>
    <property type="match status" value="1"/>
</dbReference>
<keyword evidence="15" id="KW-1185">Reference proteome</keyword>
<dbReference type="Pfam" id="PF00364">
    <property type="entry name" value="Biotin_lipoyl"/>
    <property type="match status" value="1"/>
</dbReference>
<evidence type="ECO:0000256" key="5">
    <source>
        <dbReference type="ARBA" id="ARBA00022823"/>
    </source>
</evidence>
<evidence type="ECO:0000256" key="6">
    <source>
        <dbReference type="ARBA" id="ARBA00022946"/>
    </source>
</evidence>
<feature type="region of interest" description="Disordered" evidence="11">
    <location>
        <begin position="157"/>
        <end position="180"/>
    </location>
</feature>
<comment type="catalytic activity">
    <reaction evidence="9">
        <text>N(6)-[(R)-dihydrolipoyl]-L-lysyl-[protein] + 2-methylpropanoyl-CoA = N(6)-[(R)-S(8)-2-methylpropanoyldihydrolipoyl]-L-lysyl-[protein] + CoA</text>
        <dbReference type="Rhea" id="RHEA:18865"/>
        <dbReference type="Rhea" id="RHEA-COMP:10475"/>
        <dbReference type="Rhea" id="RHEA-COMP:10497"/>
        <dbReference type="ChEBI" id="CHEBI:57287"/>
        <dbReference type="ChEBI" id="CHEBI:57338"/>
        <dbReference type="ChEBI" id="CHEBI:83100"/>
        <dbReference type="ChEBI" id="CHEBI:83142"/>
        <dbReference type="EC" id="2.3.1.168"/>
    </reaction>
    <physiologicalReaction direction="left-to-right" evidence="9">
        <dbReference type="Rhea" id="RHEA:18866"/>
    </physiologicalReaction>
</comment>
<dbReference type="PROSITE" id="PS00189">
    <property type="entry name" value="LIPOYL"/>
    <property type="match status" value="1"/>
</dbReference>
<evidence type="ECO:0000256" key="2">
    <source>
        <dbReference type="ARBA" id="ARBA00004305"/>
    </source>
</evidence>
<dbReference type="InterPro" id="IPR000089">
    <property type="entry name" value="Biotin_lipoyl"/>
</dbReference>
<keyword evidence="5 10" id="KW-0450">Lipoyl</keyword>
<dbReference type="InterPro" id="IPR004167">
    <property type="entry name" value="PSBD"/>
</dbReference>
<dbReference type="InterPro" id="IPR050743">
    <property type="entry name" value="2-oxoacid_DH_E2_comp"/>
</dbReference>
<dbReference type="GO" id="GO:0043754">
    <property type="term" value="F:dihydrolipoamide branched chain acyltransferase activity"/>
    <property type="evidence" value="ECO:0007669"/>
    <property type="project" value="UniProtKB-EC"/>
</dbReference>
<dbReference type="InterPro" id="IPR023213">
    <property type="entry name" value="CAT-like_dom_sf"/>
</dbReference>
<dbReference type="PANTHER" id="PTHR43178">
    <property type="entry name" value="DIHYDROLIPOAMIDE ACETYLTRANSFERASE COMPONENT OF PYRUVATE DEHYDROGENASE COMPLEX"/>
    <property type="match status" value="1"/>
</dbReference>
<dbReference type="GO" id="GO:0016407">
    <property type="term" value="F:acetyltransferase activity"/>
    <property type="evidence" value="ECO:0007669"/>
    <property type="project" value="TreeGrafter"/>
</dbReference>